<comment type="similarity">
    <text evidence="10 11">Belongs to the TonB-dependent receptor family.</text>
</comment>
<dbReference type="SUPFAM" id="SSF49464">
    <property type="entry name" value="Carboxypeptidase regulatory domain-like"/>
    <property type="match status" value="1"/>
</dbReference>
<organism evidence="14 15">
    <name type="scientific">Algoriphagus halophytocola</name>
    <dbReference type="NCBI Taxonomy" id="2991499"/>
    <lineage>
        <taxon>Bacteria</taxon>
        <taxon>Pseudomonadati</taxon>
        <taxon>Bacteroidota</taxon>
        <taxon>Cytophagia</taxon>
        <taxon>Cytophagales</taxon>
        <taxon>Cyclobacteriaceae</taxon>
        <taxon>Algoriphagus</taxon>
    </lineage>
</organism>
<evidence type="ECO:0000256" key="6">
    <source>
        <dbReference type="ARBA" id="ARBA00023077"/>
    </source>
</evidence>
<reference evidence="14" key="1">
    <citation type="submission" date="2022-10" db="EMBL/GenBank/DDBJ databases">
        <title>Algoriphagus sp. a novel bacteria isolate from halophytes salicornia europaea.</title>
        <authorList>
            <person name="Peng Y."/>
            <person name="Jiang L."/>
            <person name="Lee J."/>
        </authorList>
    </citation>
    <scope>NUCLEOTIDE SEQUENCE</scope>
    <source>
        <strain evidence="14">TR-M5</strain>
    </source>
</reference>
<evidence type="ECO:0000256" key="5">
    <source>
        <dbReference type="ARBA" id="ARBA00022729"/>
    </source>
</evidence>
<dbReference type="InterPro" id="IPR008969">
    <property type="entry name" value="CarboxyPept-like_regulatory"/>
</dbReference>
<evidence type="ECO:0000256" key="1">
    <source>
        <dbReference type="ARBA" id="ARBA00004571"/>
    </source>
</evidence>
<keyword evidence="6 11" id="KW-0798">TonB box</keyword>
<keyword evidence="8 14" id="KW-0675">Receptor</keyword>
<keyword evidence="7 10" id="KW-0472">Membrane</keyword>
<keyword evidence="9 10" id="KW-0998">Cell outer membrane</keyword>
<dbReference type="InterPro" id="IPR012910">
    <property type="entry name" value="Plug_dom"/>
</dbReference>
<keyword evidence="3 10" id="KW-1134">Transmembrane beta strand</keyword>
<dbReference type="InterPro" id="IPR037066">
    <property type="entry name" value="Plug_dom_sf"/>
</dbReference>
<name>A0ABY6MHS8_9BACT</name>
<evidence type="ECO:0000256" key="7">
    <source>
        <dbReference type="ARBA" id="ARBA00023136"/>
    </source>
</evidence>
<feature type="domain" description="TonB-dependent receptor-like beta-barrel" evidence="12">
    <location>
        <begin position="275"/>
        <end position="695"/>
    </location>
</feature>
<dbReference type="SUPFAM" id="SSF56935">
    <property type="entry name" value="Porins"/>
    <property type="match status" value="1"/>
</dbReference>
<keyword evidence="4 10" id="KW-0812">Transmembrane</keyword>
<keyword evidence="15" id="KW-1185">Reference proteome</keyword>
<evidence type="ECO:0000256" key="8">
    <source>
        <dbReference type="ARBA" id="ARBA00023170"/>
    </source>
</evidence>
<evidence type="ECO:0000256" key="3">
    <source>
        <dbReference type="ARBA" id="ARBA00022452"/>
    </source>
</evidence>
<dbReference type="RefSeq" id="WP_264809884.1">
    <property type="nucleotide sequence ID" value="NZ_CP110226.1"/>
</dbReference>
<keyword evidence="5" id="KW-0732">Signal</keyword>
<sequence length="760" mass="84008">MRQLYLFFLCFILLTTVGFSQTVTLRGKVLIQNEPVEFANVYVKGIGKGAVSDASGSFAIQIDEEGTFTIQVSMVGFQTAQQVVRIPGSEDIELIFHLKEMDGGLDEVVVSGTMQEVSKLDSPVPVEVYTANFFKANPTPSVFESLQNVNGVRPQINCNVCNTGDIHINGLEGPYTMVLIDGMPIVSGLATVYGLTGIPQALIDRVEVVKGPASTLYGSEAVGGLINVITKKPNAAPLASADFFGTGWGEMNLDLGLRSSWGKNIQSLTGVNAFYYDNPIDKNKDGFIDVTLSKRLSFFQKINVQRPENRLFTMAARYVYEDRWGGEMNWGKEDRGGDEVYGESIYTSRWETFGTWELPTAESMNFQFSANGHNQNSVYGTTIFKADQYIGFGQFTWAKTAEKHGLLLGLAYRYTYYDDNTPATADPGSARNEPSIIHLPGVFLQDEVKLTASQSLLLGVRYDYNSIHGSIFSPRINYKLSSDDKNTVFRLSAGNGFRVANVFTEDHAALTGAREVIFTEELKPEQSWNVNANLVKKIYTDKGTFIGLDGSAFYTYFTNRIIPDYETNPNQIIYANLNGSAVSKGISLNLDAAWANGFTLTAGGTLMDVSIEEEGVKTRQLLTERFSGVWSLGYEFFRLGLTVDYTGNVYSPMRLPLLGPLDDRPEFSPWYSIQNIQLTKKLGEKWECYGGVKNLLNFTPPANSIARAFDPFDKDVVFGPNGNVLPTPNNPKGLTFDPTYVFAPNQGIRGFLGVRFTLSN</sequence>
<evidence type="ECO:0000259" key="13">
    <source>
        <dbReference type="Pfam" id="PF07715"/>
    </source>
</evidence>
<accession>A0ABY6MHS8</accession>
<evidence type="ECO:0000256" key="4">
    <source>
        <dbReference type="ARBA" id="ARBA00022692"/>
    </source>
</evidence>
<dbReference type="Pfam" id="PF00593">
    <property type="entry name" value="TonB_dep_Rec_b-barrel"/>
    <property type="match status" value="1"/>
</dbReference>
<dbReference type="InterPro" id="IPR000531">
    <property type="entry name" value="Beta-barrel_TonB"/>
</dbReference>
<protein>
    <submittedName>
        <fullName evidence="14">TonB-dependent receptor</fullName>
    </submittedName>
</protein>
<evidence type="ECO:0000259" key="12">
    <source>
        <dbReference type="Pfam" id="PF00593"/>
    </source>
</evidence>
<comment type="subcellular location">
    <subcellularLocation>
        <location evidence="1 10">Cell outer membrane</location>
        <topology evidence="1 10">Multi-pass membrane protein</topology>
    </subcellularLocation>
</comment>
<evidence type="ECO:0000256" key="2">
    <source>
        <dbReference type="ARBA" id="ARBA00022448"/>
    </source>
</evidence>
<dbReference type="InterPro" id="IPR036942">
    <property type="entry name" value="Beta-barrel_TonB_sf"/>
</dbReference>
<dbReference type="Pfam" id="PF13715">
    <property type="entry name" value="CarbopepD_reg_2"/>
    <property type="match status" value="1"/>
</dbReference>
<gene>
    <name evidence="14" type="ORF">OM944_02405</name>
</gene>
<dbReference type="Gene3D" id="2.170.130.10">
    <property type="entry name" value="TonB-dependent receptor, plug domain"/>
    <property type="match status" value="1"/>
</dbReference>
<dbReference type="InterPro" id="IPR039426">
    <property type="entry name" value="TonB-dep_rcpt-like"/>
</dbReference>
<proteinExistence type="inferred from homology"/>
<dbReference type="Proteomes" id="UP001163156">
    <property type="component" value="Chromosome"/>
</dbReference>
<dbReference type="Gene3D" id="2.40.170.20">
    <property type="entry name" value="TonB-dependent receptor, beta-barrel domain"/>
    <property type="match status" value="1"/>
</dbReference>
<dbReference type="PROSITE" id="PS52016">
    <property type="entry name" value="TONB_DEPENDENT_REC_3"/>
    <property type="match status" value="1"/>
</dbReference>
<evidence type="ECO:0000256" key="11">
    <source>
        <dbReference type="RuleBase" id="RU003357"/>
    </source>
</evidence>
<keyword evidence="2 10" id="KW-0813">Transport</keyword>
<dbReference type="EMBL" id="CP110226">
    <property type="protein sequence ID" value="UZD23346.1"/>
    <property type="molecule type" value="Genomic_DNA"/>
</dbReference>
<dbReference type="Gene3D" id="2.60.40.1120">
    <property type="entry name" value="Carboxypeptidase-like, regulatory domain"/>
    <property type="match status" value="1"/>
</dbReference>
<dbReference type="PANTHER" id="PTHR30069:SF29">
    <property type="entry name" value="HEMOGLOBIN AND HEMOGLOBIN-HAPTOGLOBIN-BINDING PROTEIN 1-RELATED"/>
    <property type="match status" value="1"/>
</dbReference>
<evidence type="ECO:0000313" key="14">
    <source>
        <dbReference type="EMBL" id="UZD23346.1"/>
    </source>
</evidence>
<feature type="domain" description="TonB-dependent receptor plug" evidence="13">
    <location>
        <begin position="119"/>
        <end position="224"/>
    </location>
</feature>
<evidence type="ECO:0000256" key="9">
    <source>
        <dbReference type="ARBA" id="ARBA00023237"/>
    </source>
</evidence>
<dbReference type="Pfam" id="PF07715">
    <property type="entry name" value="Plug"/>
    <property type="match status" value="1"/>
</dbReference>
<evidence type="ECO:0000256" key="10">
    <source>
        <dbReference type="PROSITE-ProRule" id="PRU01360"/>
    </source>
</evidence>
<dbReference type="PANTHER" id="PTHR30069">
    <property type="entry name" value="TONB-DEPENDENT OUTER MEMBRANE RECEPTOR"/>
    <property type="match status" value="1"/>
</dbReference>
<evidence type="ECO:0000313" key="15">
    <source>
        <dbReference type="Proteomes" id="UP001163156"/>
    </source>
</evidence>